<organism evidence="4 5">
    <name type="scientific">Kriegella aquimaris</name>
    <dbReference type="NCBI Taxonomy" id="192904"/>
    <lineage>
        <taxon>Bacteria</taxon>
        <taxon>Pseudomonadati</taxon>
        <taxon>Bacteroidota</taxon>
        <taxon>Flavobacteriia</taxon>
        <taxon>Flavobacteriales</taxon>
        <taxon>Flavobacteriaceae</taxon>
        <taxon>Kriegella</taxon>
    </lineage>
</organism>
<dbReference type="InterPro" id="IPR017850">
    <property type="entry name" value="Alkaline_phosphatase_core_sf"/>
</dbReference>
<dbReference type="RefSeq" id="WP_089890747.1">
    <property type="nucleotide sequence ID" value="NZ_FNGV01000007.1"/>
</dbReference>
<feature type="domain" description="Sulfatase N-terminal" evidence="3">
    <location>
        <begin position="39"/>
        <end position="405"/>
    </location>
</feature>
<dbReference type="EMBL" id="FNGV01000007">
    <property type="protein sequence ID" value="SDM29631.1"/>
    <property type="molecule type" value="Genomic_DNA"/>
</dbReference>
<dbReference type="PROSITE" id="PS51257">
    <property type="entry name" value="PROKAR_LIPOPROTEIN"/>
    <property type="match status" value="1"/>
</dbReference>
<sequence>MKFAFKILVVGILIIGCNDRGAKSDKEKTTTSLTEKQPNVLIIYPDQLRRYSAGFWSEPAYEKLVSGKPDPVITPNMDMLAKNGIVFTHAISNFPLCSPARGMLLSGRYPEQNGIWNNCRDDRDESLRDDIPVITDLFYQSGYSTAYFGKCHWLKNDPLFDADGNYVGSTESPGGNYMNRYDTYVPPGKSRHNIEYMYQSIKDSHYDPHIYSSDPNTIAGKKDGELYLPKIFSPKNEAEKIVAYLTNENEVRDVNKPFFLMWSINPPHNPWDDKNTDMEALEAYYDTDNYPNIDRSLVVRENADLETAQYARHYFANVTSTDKYIGIVLEELEKLGELENTIVVLSADHGEMLGSHGKTGKNTFETESLAIPFIVHWPDKLKKGTVTDVLFSVTDVLPTTMGLAGLEKEIPEEVEGINFSKLLLDPKTNYMAKPSGALLMLSNSRGIYTDRYTLCLDEKAGAESKSETKALKEAYIYDREKDPYQLNKIQLQDLPDVSEELLPLLGKALKKANDPWYQQRRYDELIVYPI</sequence>
<dbReference type="AlphaFoldDB" id="A0A1G9S2D5"/>
<evidence type="ECO:0000313" key="5">
    <source>
        <dbReference type="Proteomes" id="UP000199440"/>
    </source>
</evidence>
<name>A0A1G9S2D5_9FLAO</name>
<gene>
    <name evidence="4" type="ORF">SAMN04488514_10777</name>
</gene>
<dbReference type="PANTHER" id="PTHR42693">
    <property type="entry name" value="ARYLSULFATASE FAMILY MEMBER"/>
    <property type="match status" value="1"/>
</dbReference>
<evidence type="ECO:0000259" key="3">
    <source>
        <dbReference type="Pfam" id="PF00884"/>
    </source>
</evidence>
<dbReference type="Gene3D" id="3.30.1120.10">
    <property type="match status" value="1"/>
</dbReference>
<accession>A0A1G9S2D5</accession>
<evidence type="ECO:0000256" key="1">
    <source>
        <dbReference type="ARBA" id="ARBA00008779"/>
    </source>
</evidence>
<dbReference type="STRING" id="192904.SAMN04488514_10777"/>
<evidence type="ECO:0000256" key="2">
    <source>
        <dbReference type="ARBA" id="ARBA00022801"/>
    </source>
</evidence>
<dbReference type="SUPFAM" id="SSF53649">
    <property type="entry name" value="Alkaline phosphatase-like"/>
    <property type="match status" value="1"/>
</dbReference>
<dbReference type="Proteomes" id="UP000199440">
    <property type="component" value="Unassembled WGS sequence"/>
</dbReference>
<evidence type="ECO:0000313" key="4">
    <source>
        <dbReference type="EMBL" id="SDM29631.1"/>
    </source>
</evidence>
<keyword evidence="2" id="KW-0378">Hydrolase</keyword>
<dbReference type="Pfam" id="PF00884">
    <property type="entry name" value="Sulfatase"/>
    <property type="match status" value="1"/>
</dbReference>
<proteinExistence type="inferred from homology"/>
<comment type="similarity">
    <text evidence="1">Belongs to the sulfatase family.</text>
</comment>
<dbReference type="PANTHER" id="PTHR42693:SF53">
    <property type="entry name" value="ENDO-4-O-SULFATASE"/>
    <property type="match status" value="1"/>
</dbReference>
<dbReference type="GO" id="GO:0004065">
    <property type="term" value="F:arylsulfatase activity"/>
    <property type="evidence" value="ECO:0007669"/>
    <property type="project" value="TreeGrafter"/>
</dbReference>
<dbReference type="InterPro" id="IPR050738">
    <property type="entry name" value="Sulfatase"/>
</dbReference>
<dbReference type="Gene3D" id="3.40.720.10">
    <property type="entry name" value="Alkaline Phosphatase, subunit A"/>
    <property type="match status" value="1"/>
</dbReference>
<dbReference type="OrthoDB" id="9815108at2"/>
<dbReference type="InterPro" id="IPR000917">
    <property type="entry name" value="Sulfatase_N"/>
</dbReference>
<keyword evidence="5" id="KW-1185">Reference proteome</keyword>
<reference evidence="5" key="1">
    <citation type="submission" date="2016-10" db="EMBL/GenBank/DDBJ databases">
        <authorList>
            <person name="Varghese N."/>
            <person name="Submissions S."/>
        </authorList>
    </citation>
    <scope>NUCLEOTIDE SEQUENCE [LARGE SCALE GENOMIC DNA]</scope>
    <source>
        <strain evidence="5">DSM 19886</strain>
    </source>
</reference>
<protein>
    <submittedName>
        <fullName evidence="4">Arylsulfatase A</fullName>
    </submittedName>
</protein>